<keyword evidence="3" id="KW-1185">Reference proteome</keyword>
<feature type="compositionally biased region" description="Basic and acidic residues" evidence="1">
    <location>
        <begin position="65"/>
        <end position="75"/>
    </location>
</feature>
<dbReference type="EMBL" id="JAHRIN010008953">
    <property type="protein sequence ID" value="MEQ2194125.1"/>
    <property type="molecule type" value="Genomic_DNA"/>
</dbReference>
<proteinExistence type="predicted"/>
<reference evidence="2 3" key="1">
    <citation type="submission" date="2021-06" db="EMBL/GenBank/DDBJ databases">
        <authorList>
            <person name="Palmer J.M."/>
        </authorList>
    </citation>
    <scope>NUCLEOTIDE SEQUENCE [LARGE SCALE GENOMIC DNA]</scope>
    <source>
        <strain evidence="2 3">XC_2019</strain>
        <tissue evidence="2">Muscle</tissue>
    </source>
</reference>
<comment type="caution">
    <text evidence="2">The sequence shown here is derived from an EMBL/GenBank/DDBJ whole genome shotgun (WGS) entry which is preliminary data.</text>
</comment>
<feature type="region of interest" description="Disordered" evidence="1">
    <location>
        <begin position="60"/>
        <end position="112"/>
    </location>
</feature>
<evidence type="ECO:0000313" key="2">
    <source>
        <dbReference type="EMBL" id="MEQ2194125.1"/>
    </source>
</evidence>
<evidence type="ECO:0000256" key="1">
    <source>
        <dbReference type="SAM" id="MobiDB-lite"/>
    </source>
</evidence>
<dbReference type="Proteomes" id="UP001434883">
    <property type="component" value="Unassembled WGS sequence"/>
</dbReference>
<protein>
    <submittedName>
        <fullName evidence="2">Uncharacterized protein</fullName>
    </submittedName>
</protein>
<sequence>MFPSLAHRPWHVFCRVSLQHRSSLYQWFPRGWQSRSLHGSWFSLPDSRVASLGLTQVQYYSTSGDGKDGPPKSESAKAPPAEKVTSGAAKVTPTSSVIWSSSERSEGEAPMTTQRLSLCFCGQTWRPS</sequence>
<name>A0ABV0QE76_9TELE</name>
<gene>
    <name evidence="2" type="ORF">XENOCAPTIV_023934</name>
</gene>
<evidence type="ECO:0000313" key="3">
    <source>
        <dbReference type="Proteomes" id="UP001434883"/>
    </source>
</evidence>
<organism evidence="2 3">
    <name type="scientific">Xenoophorus captivus</name>
    <dbReference type="NCBI Taxonomy" id="1517983"/>
    <lineage>
        <taxon>Eukaryota</taxon>
        <taxon>Metazoa</taxon>
        <taxon>Chordata</taxon>
        <taxon>Craniata</taxon>
        <taxon>Vertebrata</taxon>
        <taxon>Euteleostomi</taxon>
        <taxon>Actinopterygii</taxon>
        <taxon>Neopterygii</taxon>
        <taxon>Teleostei</taxon>
        <taxon>Neoteleostei</taxon>
        <taxon>Acanthomorphata</taxon>
        <taxon>Ovalentaria</taxon>
        <taxon>Atherinomorphae</taxon>
        <taxon>Cyprinodontiformes</taxon>
        <taxon>Goodeidae</taxon>
        <taxon>Xenoophorus</taxon>
    </lineage>
</organism>
<accession>A0ABV0QE76</accession>